<evidence type="ECO:0000313" key="2">
    <source>
        <dbReference type="Proteomes" id="UP000054477"/>
    </source>
</evidence>
<name>A0A0C9XZI4_9AGAR</name>
<dbReference type="HOGENOM" id="CLU_1175595_0_0_1"/>
<organism evidence="1 2">
    <name type="scientific">Laccaria amethystina LaAM-08-1</name>
    <dbReference type="NCBI Taxonomy" id="1095629"/>
    <lineage>
        <taxon>Eukaryota</taxon>
        <taxon>Fungi</taxon>
        <taxon>Dikarya</taxon>
        <taxon>Basidiomycota</taxon>
        <taxon>Agaricomycotina</taxon>
        <taxon>Agaricomycetes</taxon>
        <taxon>Agaricomycetidae</taxon>
        <taxon>Agaricales</taxon>
        <taxon>Agaricineae</taxon>
        <taxon>Hydnangiaceae</taxon>
        <taxon>Laccaria</taxon>
    </lineage>
</organism>
<dbReference type="AlphaFoldDB" id="A0A0C9XZI4"/>
<keyword evidence="2" id="KW-1185">Reference proteome</keyword>
<gene>
    <name evidence="1" type="ORF">K443DRAFT_7054</name>
</gene>
<dbReference type="EMBL" id="KN838610">
    <property type="protein sequence ID" value="KIK01213.1"/>
    <property type="molecule type" value="Genomic_DNA"/>
</dbReference>
<sequence>MTISGVAGHPHLPTALHLYLITNSTIAFFKAGPAISTDCPWKVPLEEKHFTDSGLLRYFMHPLISFLSSLRREVAAYTTMSVFVPCAPILPADNKRTKTEDWAKPRYFPMEIASLGGTDVVDHSAPAGRPTTIRRDTTSSLLQMELGLSCYVAAFQGHLRYRGYHLLPIITATSPAQPSFPSWVVVSAGRSCNSSSGIVLTISVSRFLARSHHLRVRGAYYFDCYNRRLAPTLTSL</sequence>
<dbReference type="Proteomes" id="UP000054477">
    <property type="component" value="Unassembled WGS sequence"/>
</dbReference>
<evidence type="ECO:0000313" key="1">
    <source>
        <dbReference type="EMBL" id="KIK01213.1"/>
    </source>
</evidence>
<reference evidence="2" key="2">
    <citation type="submission" date="2015-01" db="EMBL/GenBank/DDBJ databases">
        <title>Evolutionary Origins and Diversification of the Mycorrhizal Mutualists.</title>
        <authorList>
            <consortium name="DOE Joint Genome Institute"/>
            <consortium name="Mycorrhizal Genomics Consortium"/>
            <person name="Kohler A."/>
            <person name="Kuo A."/>
            <person name="Nagy L.G."/>
            <person name="Floudas D."/>
            <person name="Copeland A."/>
            <person name="Barry K.W."/>
            <person name="Cichocki N."/>
            <person name="Veneault-Fourrey C."/>
            <person name="LaButti K."/>
            <person name="Lindquist E.A."/>
            <person name="Lipzen A."/>
            <person name="Lundell T."/>
            <person name="Morin E."/>
            <person name="Murat C."/>
            <person name="Riley R."/>
            <person name="Ohm R."/>
            <person name="Sun H."/>
            <person name="Tunlid A."/>
            <person name="Henrissat B."/>
            <person name="Grigoriev I.V."/>
            <person name="Hibbett D.S."/>
            <person name="Martin F."/>
        </authorList>
    </citation>
    <scope>NUCLEOTIDE SEQUENCE [LARGE SCALE GENOMIC DNA]</scope>
    <source>
        <strain evidence="2">LaAM-08-1</strain>
    </source>
</reference>
<proteinExistence type="predicted"/>
<accession>A0A0C9XZI4</accession>
<protein>
    <submittedName>
        <fullName evidence="1">Uncharacterized protein</fullName>
    </submittedName>
</protein>
<reference evidence="1 2" key="1">
    <citation type="submission" date="2014-04" db="EMBL/GenBank/DDBJ databases">
        <authorList>
            <consortium name="DOE Joint Genome Institute"/>
            <person name="Kuo A."/>
            <person name="Kohler A."/>
            <person name="Nagy L.G."/>
            <person name="Floudas D."/>
            <person name="Copeland A."/>
            <person name="Barry K.W."/>
            <person name="Cichocki N."/>
            <person name="Veneault-Fourrey C."/>
            <person name="LaButti K."/>
            <person name="Lindquist E.A."/>
            <person name="Lipzen A."/>
            <person name="Lundell T."/>
            <person name="Morin E."/>
            <person name="Murat C."/>
            <person name="Sun H."/>
            <person name="Tunlid A."/>
            <person name="Henrissat B."/>
            <person name="Grigoriev I.V."/>
            <person name="Hibbett D.S."/>
            <person name="Martin F."/>
            <person name="Nordberg H.P."/>
            <person name="Cantor M.N."/>
            <person name="Hua S.X."/>
        </authorList>
    </citation>
    <scope>NUCLEOTIDE SEQUENCE [LARGE SCALE GENOMIC DNA]</scope>
    <source>
        <strain evidence="1 2">LaAM-08-1</strain>
    </source>
</reference>